<feature type="compositionally biased region" description="Polar residues" evidence="3">
    <location>
        <begin position="495"/>
        <end position="523"/>
    </location>
</feature>
<dbReference type="Pfam" id="PF03915">
    <property type="entry name" value="AIP3"/>
    <property type="match status" value="1"/>
</dbReference>
<feature type="region of interest" description="Disordered" evidence="3">
    <location>
        <begin position="478"/>
        <end position="523"/>
    </location>
</feature>
<evidence type="ECO:0000313" key="6">
    <source>
        <dbReference type="Proteomes" id="UP000614350"/>
    </source>
</evidence>
<evidence type="ECO:0000256" key="3">
    <source>
        <dbReference type="SAM" id="MobiDB-lite"/>
    </source>
</evidence>
<protein>
    <recommendedName>
        <fullName evidence="4">Actin interacting protein 3-like C-terminal domain-containing protein</fullName>
    </recommendedName>
</protein>
<evidence type="ECO:0000256" key="2">
    <source>
        <dbReference type="SAM" id="Coils"/>
    </source>
</evidence>
<sequence length="523" mass="57259">MYFQTAKNSNSGSGGYYVGGSSTLPRGGPLLRAYSPAASSVVAGPNATPTQPKPLSTPGGGAVPPAKPLRSYQCGKNPLGSLGGSARFSRDSSVSLYSIPDRLHGESGYMSSPERGGGVGSATGRYPPGPYSTGSSYEEPYYSQYSGTVTPVIDEEARIRVEHMERQLANLTGLVHKALTHAPHTSPSPRDYLQVPAGRDPYARTTDKSVSFEKSVSFSDEPPDMNSPKQHSPQHAADTKPTKPAIKSSTLPRMSSQERERHKPTPPPKPAALVAGQYVYRDLALTPEMYNQLRGLQKKAKDLRQDVKNLRRLSQSQAHTVRETIRDTFITIRAMLLSGGDAAWAAGDAEKVRLSREEDLYKQEMLRLEKDLTELESTVEELRGNVINRKTRVNMSDVENMALILNKSSKAVADLKVRFPSLQEGMKGLLSSEMEKIVREEKFLKEEPERLESALRRCKKLTGTLVTLKRLASVQEQRLPNATSVDAEETPPITPTSAQHSKLTNTGQQSMPNVKEPQTSTDL</sequence>
<evidence type="ECO:0000259" key="4">
    <source>
        <dbReference type="Pfam" id="PF03915"/>
    </source>
</evidence>
<dbReference type="AlphaFoldDB" id="A0A834MW42"/>
<keyword evidence="1 2" id="KW-0175">Coiled coil</keyword>
<evidence type="ECO:0000256" key="1">
    <source>
        <dbReference type="ARBA" id="ARBA00023054"/>
    </source>
</evidence>
<proteinExistence type="predicted"/>
<feature type="region of interest" description="Disordered" evidence="3">
    <location>
        <begin position="1"/>
        <end position="22"/>
    </location>
</feature>
<evidence type="ECO:0000313" key="5">
    <source>
        <dbReference type="EMBL" id="KAF7385203.1"/>
    </source>
</evidence>
<comment type="caution">
    <text evidence="5">The sequence shown here is derived from an EMBL/GenBank/DDBJ whole genome shotgun (WGS) entry which is preliminary data.</text>
</comment>
<feature type="region of interest" description="Disordered" evidence="3">
    <location>
        <begin position="181"/>
        <end position="272"/>
    </location>
</feature>
<dbReference type="GO" id="GO:0005737">
    <property type="term" value="C:cytoplasm"/>
    <property type="evidence" value="ECO:0007669"/>
    <property type="project" value="TreeGrafter"/>
</dbReference>
<accession>A0A834MW42</accession>
<dbReference type="Proteomes" id="UP000614350">
    <property type="component" value="Unassembled WGS sequence"/>
</dbReference>
<feature type="coiled-coil region" evidence="2">
    <location>
        <begin position="351"/>
        <end position="385"/>
    </location>
</feature>
<feature type="domain" description="Actin interacting protein 3-like C-terminal" evidence="4">
    <location>
        <begin position="247"/>
        <end position="498"/>
    </location>
</feature>
<keyword evidence="6" id="KW-1185">Reference proteome</keyword>
<dbReference type="PANTHER" id="PTHR22741:SF10">
    <property type="entry name" value="COILED-COIL DOMAIN-CONTAINING PROTEIN CG32809"/>
    <property type="match status" value="1"/>
</dbReference>
<dbReference type="Gene3D" id="1.20.58.1540">
    <property type="entry name" value="Actin interacting protein 3, C-terminal domain"/>
    <property type="match status" value="1"/>
</dbReference>
<organism evidence="5 6">
    <name type="scientific">Vespula vulgaris</name>
    <name type="common">Yellow jacket</name>
    <name type="synonym">Wasp</name>
    <dbReference type="NCBI Taxonomy" id="7454"/>
    <lineage>
        <taxon>Eukaryota</taxon>
        <taxon>Metazoa</taxon>
        <taxon>Ecdysozoa</taxon>
        <taxon>Arthropoda</taxon>
        <taxon>Hexapoda</taxon>
        <taxon>Insecta</taxon>
        <taxon>Pterygota</taxon>
        <taxon>Neoptera</taxon>
        <taxon>Endopterygota</taxon>
        <taxon>Hymenoptera</taxon>
        <taxon>Apocrita</taxon>
        <taxon>Aculeata</taxon>
        <taxon>Vespoidea</taxon>
        <taxon>Vespidae</taxon>
        <taxon>Vespinae</taxon>
        <taxon>Vespula</taxon>
    </lineage>
</organism>
<gene>
    <name evidence="5" type="ORF">HZH66_012289</name>
</gene>
<feature type="region of interest" description="Disordered" evidence="3">
    <location>
        <begin position="107"/>
        <end position="129"/>
    </location>
</feature>
<feature type="region of interest" description="Disordered" evidence="3">
    <location>
        <begin position="38"/>
        <end position="76"/>
    </location>
</feature>
<feature type="compositionally biased region" description="Basic and acidic residues" evidence="3">
    <location>
        <begin position="201"/>
        <end position="211"/>
    </location>
</feature>
<reference evidence="5" key="1">
    <citation type="journal article" date="2020" name="G3 (Bethesda)">
        <title>High-Quality Assemblies for Three Invasive Social Wasps from the &lt;i&gt;Vespula&lt;/i&gt; Genus.</title>
        <authorList>
            <person name="Harrop T.W.R."/>
            <person name="Guhlin J."/>
            <person name="McLaughlin G.M."/>
            <person name="Permina E."/>
            <person name="Stockwell P."/>
            <person name="Gilligan J."/>
            <person name="Le Lec M.F."/>
            <person name="Gruber M.A.M."/>
            <person name="Quinn O."/>
            <person name="Lovegrove M."/>
            <person name="Duncan E.J."/>
            <person name="Remnant E.J."/>
            <person name="Van Eeckhoven J."/>
            <person name="Graham B."/>
            <person name="Knapp R.A."/>
            <person name="Langford K.W."/>
            <person name="Kronenberg Z."/>
            <person name="Press M.O."/>
            <person name="Eacker S.M."/>
            <person name="Wilson-Rankin E.E."/>
            <person name="Purcell J."/>
            <person name="Lester P.J."/>
            <person name="Dearden P.K."/>
        </authorList>
    </citation>
    <scope>NUCLEOTIDE SEQUENCE</scope>
    <source>
        <strain evidence="5">Marl-1</strain>
    </source>
</reference>
<dbReference type="PANTHER" id="PTHR22741">
    <property type="entry name" value="P140CAP/SNIP-RELATED"/>
    <property type="match status" value="1"/>
</dbReference>
<name>A0A834MW42_VESVU</name>
<dbReference type="InterPro" id="IPR022782">
    <property type="entry name" value="AIP3-like_C"/>
</dbReference>
<dbReference type="InterPro" id="IPR051825">
    <property type="entry name" value="SRCIN1"/>
</dbReference>
<dbReference type="EMBL" id="JACSEA010000015">
    <property type="protein sequence ID" value="KAF7385203.1"/>
    <property type="molecule type" value="Genomic_DNA"/>
</dbReference>